<dbReference type="GO" id="GO:0000155">
    <property type="term" value="F:phosphorelay sensor kinase activity"/>
    <property type="evidence" value="ECO:0007669"/>
    <property type="project" value="InterPro"/>
</dbReference>
<keyword evidence="5" id="KW-0175">Coiled coil</keyword>
<comment type="catalytic activity">
    <reaction evidence="1">
        <text>ATP + protein L-histidine = ADP + protein N-phospho-L-histidine.</text>
        <dbReference type="EC" id="2.7.13.3"/>
    </reaction>
</comment>
<dbReference type="Gene3D" id="3.40.50.2300">
    <property type="match status" value="1"/>
</dbReference>
<keyword evidence="8" id="KW-0418">Kinase</keyword>
<dbReference type="InterPro" id="IPR003661">
    <property type="entry name" value="HisK_dim/P_dom"/>
</dbReference>
<dbReference type="InterPro" id="IPR011006">
    <property type="entry name" value="CheY-like_superfamily"/>
</dbReference>
<dbReference type="PROSITE" id="PS50110">
    <property type="entry name" value="RESPONSE_REGULATORY"/>
    <property type="match status" value="1"/>
</dbReference>
<dbReference type="CDD" id="cd00082">
    <property type="entry name" value="HisKA"/>
    <property type="match status" value="1"/>
</dbReference>
<dbReference type="InterPro" id="IPR005467">
    <property type="entry name" value="His_kinase_dom"/>
</dbReference>
<evidence type="ECO:0000256" key="3">
    <source>
        <dbReference type="ARBA" id="ARBA00022553"/>
    </source>
</evidence>
<accession>A0A261R261</accession>
<evidence type="ECO:0000313" key="9">
    <source>
        <dbReference type="Proteomes" id="UP000216857"/>
    </source>
</evidence>
<dbReference type="SUPFAM" id="SSF55874">
    <property type="entry name" value="ATPase domain of HSP90 chaperone/DNA topoisomerase II/histidine kinase"/>
    <property type="match status" value="1"/>
</dbReference>
<dbReference type="PANTHER" id="PTHR43065">
    <property type="entry name" value="SENSOR HISTIDINE KINASE"/>
    <property type="match status" value="1"/>
</dbReference>
<protein>
    <recommendedName>
        <fullName evidence="2">histidine kinase</fullName>
        <ecNumber evidence="2">2.7.13.3</ecNumber>
    </recommendedName>
</protein>
<evidence type="ECO:0000256" key="4">
    <source>
        <dbReference type="PROSITE-ProRule" id="PRU00169"/>
    </source>
</evidence>
<evidence type="ECO:0000259" key="6">
    <source>
        <dbReference type="PROSITE" id="PS50109"/>
    </source>
</evidence>
<keyword evidence="8" id="KW-0808">Transferase</keyword>
<dbReference type="InterPro" id="IPR001789">
    <property type="entry name" value="Sig_transdc_resp-reg_receiver"/>
</dbReference>
<comment type="caution">
    <text evidence="8">The sequence shown here is derived from an EMBL/GenBank/DDBJ whole genome shotgun (WGS) entry which is preliminary data.</text>
</comment>
<dbReference type="SUPFAM" id="SSF47384">
    <property type="entry name" value="Homodimeric domain of signal transducing histidine kinase"/>
    <property type="match status" value="1"/>
</dbReference>
<dbReference type="InterPro" id="IPR003594">
    <property type="entry name" value="HATPase_dom"/>
</dbReference>
<evidence type="ECO:0000256" key="2">
    <source>
        <dbReference type="ARBA" id="ARBA00012438"/>
    </source>
</evidence>
<sequence length="572" mass="61567">MGPIDDREARVVVYAPIGRDGPASAALLHRSGLDVEVSASMERVLSSVSQGVAAVCVTEEALFGAHLQAMSEWVYAQPAWSDLPFVVLTSRVQQPAVAAWRQKMVAALRNVSLLERPVQAITLTSAVHAAVRARMRQYETRALLREQEEAAAILEDTVRARTMELEAANAQLRQQMTERARVEETLRHAQKMEALGQLTGGVAHDFNNLLMVISGGLQMFDRQADPNRRARLMQAMQQAVERGAGLTRQLLAFARRQPLQAEPVDLVRQIDGMREMLDRSLRGDIKVGLRLPAGLWPVEVDPGELELVLLNLAVNARDAMPTGGTIEIRAENMPAVDDGVLKGDFVGLSVVDTGTGMTEEVKARVFEPFFTTKDVGKGSGLGLAQAYGFARQSGGDVRIYTQLGRGTTVRLLLPRCLKPLSDAQPVAGNAVDAAPSCAHVLVVEDDDGVAALVGEMMAQLGFEATRVASPAAALGALADGRRIDVVFSDIMMPGGMSGLELVREIRARRFALPIVLTTGFMGQEARAAESDGIPLLPKPYRLEDLGSVLRTVLSGCNAPANALAGRSRSTMS</sequence>
<dbReference type="PANTHER" id="PTHR43065:SF49">
    <property type="entry name" value="HISTIDINE KINASE"/>
    <property type="match status" value="1"/>
</dbReference>
<dbReference type="Pfam" id="PF02518">
    <property type="entry name" value="HATPase_c"/>
    <property type="match status" value="1"/>
</dbReference>
<dbReference type="InterPro" id="IPR004358">
    <property type="entry name" value="Sig_transdc_His_kin-like_C"/>
</dbReference>
<dbReference type="Pfam" id="PF00512">
    <property type="entry name" value="HisKA"/>
    <property type="match status" value="1"/>
</dbReference>
<evidence type="ECO:0000313" key="8">
    <source>
        <dbReference type="EMBL" id="OZI18710.1"/>
    </source>
</evidence>
<reference evidence="8" key="1">
    <citation type="submission" date="2017-05" db="EMBL/GenBank/DDBJ databases">
        <title>Complete and WGS of Bordetella genogroups.</title>
        <authorList>
            <person name="Spilker T."/>
            <person name="Lipuma J."/>
        </authorList>
    </citation>
    <scope>NUCLEOTIDE SEQUENCE</scope>
    <source>
        <strain evidence="8">AU21707</strain>
    </source>
</reference>
<feature type="coiled-coil region" evidence="5">
    <location>
        <begin position="165"/>
        <end position="192"/>
    </location>
</feature>
<dbReference type="InterPro" id="IPR036890">
    <property type="entry name" value="HATPase_C_sf"/>
</dbReference>
<evidence type="ECO:0000256" key="1">
    <source>
        <dbReference type="ARBA" id="ARBA00000085"/>
    </source>
</evidence>
<dbReference type="EC" id="2.7.13.3" evidence="2"/>
<dbReference type="RefSeq" id="WP_094847394.1">
    <property type="nucleotide sequence ID" value="NZ_NEVJ01000003.1"/>
</dbReference>
<dbReference type="PRINTS" id="PR00344">
    <property type="entry name" value="BCTRLSENSOR"/>
</dbReference>
<proteinExistence type="predicted"/>
<dbReference type="PROSITE" id="PS50109">
    <property type="entry name" value="HIS_KIN"/>
    <property type="match status" value="1"/>
</dbReference>
<gene>
    <name evidence="8" type="ORF">CAL26_13475</name>
</gene>
<dbReference type="Gene3D" id="1.10.287.130">
    <property type="match status" value="1"/>
</dbReference>
<organism evidence="8 9">
    <name type="scientific">Bordetella genomosp. 9</name>
    <dbReference type="NCBI Taxonomy" id="1416803"/>
    <lineage>
        <taxon>Bacteria</taxon>
        <taxon>Pseudomonadati</taxon>
        <taxon>Pseudomonadota</taxon>
        <taxon>Betaproteobacteria</taxon>
        <taxon>Burkholderiales</taxon>
        <taxon>Alcaligenaceae</taxon>
        <taxon>Bordetella</taxon>
    </lineage>
</organism>
<dbReference type="AlphaFoldDB" id="A0A261R261"/>
<dbReference type="SMART" id="SM00387">
    <property type="entry name" value="HATPase_c"/>
    <property type="match status" value="1"/>
</dbReference>
<dbReference type="Proteomes" id="UP000216857">
    <property type="component" value="Unassembled WGS sequence"/>
</dbReference>
<evidence type="ECO:0000259" key="7">
    <source>
        <dbReference type="PROSITE" id="PS50110"/>
    </source>
</evidence>
<keyword evidence="9" id="KW-1185">Reference proteome</keyword>
<dbReference type="Gene3D" id="3.30.565.10">
    <property type="entry name" value="Histidine kinase-like ATPase, C-terminal domain"/>
    <property type="match status" value="1"/>
</dbReference>
<dbReference type="SUPFAM" id="SSF52172">
    <property type="entry name" value="CheY-like"/>
    <property type="match status" value="1"/>
</dbReference>
<dbReference type="EMBL" id="NEVJ01000003">
    <property type="protein sequence ID" value="OZI18710.1"/>
    <property type="molecule type" value="Genomic_DNA"/>
</dbReference>
<feature type="modified residue" description="4-aspartylphosphate" evidence="4">
    <location>
        <position position="489"/>
    </location>
</feature>
<name>A0A261R261_9BORD</name>
<dbReference type="SMART" id="SM00388">
    <property type="entry name" value="HisKA"/>
    <property type="match status" value="1"/>
</dbReference>
<evidence type="ECO:0000256" key="5">
    <source>
        <dbReference type="SAM" id="Coils"/>
    </source>
</evidence>
<dbReference type="OrthoDB" id="9146564at2"/>
<dbReference type="SMART" id="SM00448">
    <property type="entry name" value="REC"/>
    <property type="match status" value="1"/>
</dbReference>
<feature type="domain" description="Response regulatory" evidence="7">
    <location>
        <begin position="439"/>
        <end position="553"/>
    </location>
</feature>
<dbReference type="Pfam" id="PF00072">
    <property type="entry name" value="Response_reg"/>
    <property type="match status" value="1"/>
</dbReference>
<dbReference type="InterPro" id="IPR036097">
    <property type="entry name" value="HisK_dim/P_sf"/>
</dbReference>
<feature type="domain" description="Histidine kinase" evidence="6">
    <location>
        <begin position="201"/>
        <end position="417"/>
    </location>
</feature>
<keyword evidence="3 4" id="KW-0597">Phosphoprotein</keyword>